<keyword evidence="2" id="KW-1185">Reference proteome</keyword>
<dbReference type="EMBL" id="KV749397">
    <property type="protein sequence ID" value="OCL09597.1"/>
    <property type="molecule type" value="Genomic_DNA"/>
</dbReference>
<evidence type="ECO:0000313" key="1">
    <source>
        <dbReference type="EMBL" id="OCL09597.1"/>
    </source>
</evidence>
<evidence type="ECO:0000313" key="2">
    <source>
        <dbReference type="Proteomes" id="UP000250140"/>
    </source>
</evidence>
<proteinExistence type="predicted"/>
<accession>A0A8E2F2Y6</accession>
<organism evidence="1 2">
    <name type="scientific">Glonium stellatum</name>
    <dbReference type="NCBI Taxonomy" id="574774"/>
    <lineage>
        <taxon>Eukaryota</taxon>
        <taxon>Fungi</taxon>
        <taxon>Dikarya</taxon>
        <taxon>Ascomycota</taxon>
        <taxon>Pezizomycotina</taxon>
        <taxon>Dothideomycetes</taxon>
        <taxon>Pleosporomycetidae</taxon>
        <taxon>Gloniales</taxon>
        <taxon>Gloniaceae</taxon>
        <taxon>Glonium</taxon>
    </lineage>
</organism>
<dbReference type="OrthoDB" id="4150821at2759"/>
<protein>
    <submittedName>
        <fullName evidence="1">Uncharacterized protein</fullName>
    </submittedName>
</protein>
<dbReference type="AlphaFoldDB" id="A0A8E2F2Y6"/>
<name>A0A8E2F2Y6_9PEZI</name>
<dbReference type="Proteomes" id="UP000250140">
    <property type="component" value="Unassembled WGS sequence"/>
</dbReference>
<gene>
    <name evidence="1" type="ORF">AOQ84DRAFT_353944</name>
</gene>
<reference evidence="1 2" key="1">
    <citation type="journal article" date="2016" name="Nat. Commun.">
        <title>Ectomycorrhizal ecology is imprinted in the genome of the dominant symbiotic fungus Cenococcum geophilum.</title>
        <authorList>
            <consortium name="DOE Joint Genome Institute"/>
            <person name="Peter M."/>
            <person name="Kohler A."/>
            <person name="Ohm R.A."/>
            <person name="Kuo A."/>
            <person name="Krutzmann J."/>
            <person name="Morin E."/>
            <person name="Arend M."/>
            <person name="Barry K.W."/>
            <person name="Binder M."/>
            <person name="Choi C."/>
            <person name="Clum A."/>
            <person name="Copeland A."/>
            <person name="Grisel N."/>
            <person name="Haridas S."/>
            <person name="Kipfer T."/>
            <person name="LaButti K."/>
            <person name="Lindquist E."/>
            <person name="Lipzen A."/>
            <person name="Maire R."/>
            <person name="Meier B."/>
            <person name="Mihaltcheva S."/>
            <person name="Molinier V."/>
            <person name="Murat C."/>
            <person name="Poggeler S."/>
            <person name="Quandt C.A."/>
            <person name="Sperisen C."/>
            <person name="Tritt A."/>
            <person name="Tisserant E."/>
            <person name="Crous P.W."/>
            <person name="Henrissat B."/>
            <person name="Nehls U."/>
            <person name="Egli S."/>
            <person name="Spatafora J.W."/>
            <person name="Grigoriev I.V."/>
            <person name="Martin F.M."/>
        </authorList>
    </citation>
    <scope>NUCLEOTIDE SEQUENCE [LARGE SCALE GENOMIC DNA]</scope>
    <source>
        <strain evidence="1 2">CBS 207.34</strain>
    </source>
</reference>
<sequence>MPIRKEKTKVTPRDRFSNPAVKRTGVFAANLRPPEYVENSNLPEPRAHVNRGTYATPSLNRDLEYFHAVAAGEYAGPDPGDDAMLVLNLFRSTLTHILPIAERLTLGQAQGAPYYALNTTPSTTSHDEFNTLVVTRRHPVNAVYSEACVAEIQPKLNLTIPGVRTVAALRKSKEEYTLAYGDKTTLGKIGECFGLYHKKRDEQGRCDETALAFLYCDEGWRTLEELADKRGIIWAKRPEQELLPDGALSADFKDPRYTEGKMAYLDFQQSWPQFISKARDAHPIMDILATAFFVVLTVESRKERMIRELGALPGYTP</sequence>